<feature type="transmembrane region" description="Helical" evidence="2">
    <location>
        <begin position="336"/>
        <end position="352"/>
    </location>
</feature>
<dbReference type="OrthoDB" id="5875705at2759"/>
<keyword evidence="5" id="KW-1185">Reference proteome</keyword>
<dbReference type="EMBL" id="UZAH01032754">
    <property type="protein sequence ID" value="VDP23691.1"/>
    <property type="molecule type" value="Genomic_DNA"/>
</dbReference>
<evidence type="ECO:0000256" key="1">
    <source>
        <dbReference type="SAM" id="MobiDB-lite"/>
    </source>
</evidence>
<proteinExistence type="predicted"/>
<evidence type="ECO:0000256" key="2">
    <source>
        <dbReference type="SAM" id="Phobius"/>
    </source>
</evidence>
<evidence type="ECO:0000313" key="6">
    <source>
        <dbReference type="WBParaSite" id="HPBE_0002117201-mRNA-1"/>
    </source>
</evidence>
<gene>
    <name evidence="4" type="ORF">HPBE_LOCUS21169</name>
</gene>
<dbReference type="WBParaSite" id="HPBE_0002117201-mRNA-1">
    <property type="protein sequence ID" value="HPBE_0002117201-mRNA-1"/>
    <property type="gene ID" value="HPBE_0002117201"/>
</dbReference>
<organism evidence="5 6">
    <name type="scientific">Heligmosomoides polygyrus</name>
    <name type="common">Parasitic roundworm</name>
    <dbReference type="NCBI Taxonomy" id="6339"/>
    <lineage>
        <taxon>Eukaryota</taxon>
        <taxon>Metazoa</taxon>
        <taxon>Ecdysozoa</taxon>
        <taxon>Nematoda</taxon>
        <taxon>Chromadorea</taxon>
        <taxon>Rhabditida</taxon>
        <taxon>Rhabditina</taxon>
        <taxon>Rhabditomorpha</taxon>
        <taxon>Strongyloidea</taxon>
        <taxon>Heligmosomidae</taxon>
        <taxon>Heligmosomoides</taxon>
    </lineage>
</organism>
<evidence type="ECO:0000313" key="4">
    <source>
        <dbReference type="EMBL" id="VDP23691.1"/>
    </source>
</evidence>
<keyword evidence="2" id="KW-1133">Transmembrane helix</keyword>
<keyword evidence="2" id="KW-0812">Transmembrane</keyword>
<dbReference type="AlphaFoldDB" id="A0A183GFJ4"/>
<dbReference type="InterPro" id="IPR040676">
    <property type="entry name" value="DUF5641"/>
</dbReference>
<protein>
    <submittedName>
        <fullName evidence="6">DUF5641 domain-containing protein</fullName>
    </submittedName>
</protein>
<reference evidence="4 5" key="1">
    <citation type="submission" date="2018-11" db="EMBL/GenBank/DDBJ databases">
        <authorList>
            <consortium name="Pathogen Informatics"/>
        </authorList>
    </citation>
    <scope>NUCLEOTIDE SEQUENCE [LARGE SCALE GENOMIC DNA]</scope>
</reference>
<feature type="transmembrane region" description="Helical" evidence="2">
    <location>
        <begin position="290"/>
        <end position="310"/>
    </location>
</feature>
<feature type="transmembrane region" description="Helical" evidence="2">
    <location>
        <begin position="413"/>
        <end position="439"/>
    </location>
</feature>
<name>A0A183GFJ4_HELPZ</name>
<accession>A0A183GFJ4</accession>
<keyword evidence="2" id="KW-0472">Membrane</keyword>
<sequence>MDSKRGTSAKPKIGTVVLLWEPSQPRNTWNVGRIVELGSHSSEAVREVVVELPNKNQIRRPVNRVIPLEIGAEDEEVRKLSSTDPHPQNPETVTTDLPGGSRYNLRKRKKLQYCEDTEDQSDFTVGPVYQANPIRKLPLLLAILSLFTTGTIASNNSSEGYHIQCMDDGVKLTQDSSNPYEICAETHCVSFPSPRQTELVKFPPQITLHDYSVKWKTTHEANFDVIEVTCKSTPFCRNIDCTICVANIANPECWPLSAAVGMGLAVYIILMMCYMFFAVPVILGNPLLRLLRILGVLVALATRTTFDLCFRTIPRIISRAIGNFSRRQQQRRRRRIWLELAILMATFSRAALGCQECGKRHTLFEMNGILHYTGSMEMAVRRLVNGESEVISEFNLPDLSHIFDVFLNWSRTLLLVIIVVGAAVATSYFIIMNGFFYFFMKTVLRLFYCLARFVFRVLHALACSPLRLFYQRTKEDYVKTGEKQL</sequence>
<accession>A0A3P8BQG3</accession>
<feature type="compositionally biased region" description="Polar residues" evidence="1">
    <location>
        <begin position="82"/>
        <end position="95"/>
    </location>
</feature>
<reference evidence="6" key="2">
    <citation type="submission" date="2019-09" db="UniProtKB">
        <authorList>
            <consortium name="WormBaseParasite"/>
        </authorList>
    </citation>
    <scope>IDENTIFICATION</scope>
</reference>
<dbReference type="Proteomes" id="UP000050761">
    <property type="component" value="Unassembled WGS sequence"/>
</dbReference>
<feature type="region of interest" description="Disordered" evidence="1">
    <location>
        <begin position="76"/>
        <end position="100"/>
    </location>
</feature>
<evidence type="ECO:0000313" key="5">
    <source>
        <dbReference type="Proteomes" id="UP000050761"/>
    </source>
</evidence>
<feature type="transmembrane region" description="Helical" evidence="2">
    <location>
        <begin position="264"/>
        <end position="284"/>
    </location>
</feature>
<feature type="domain" description="DUF5641" evidence="3">
    <location>
        <begin position="9"/>
        <end position="68"/>
    </location>
</feature>
<dbReference type="Pfam" id="PF18701">
    <property type="entry name" value="DUF5641"/>
    <property type="match status" value="1"/>
</dbReference>
<evidence type="ECO:0000259" key="3">
    <source>
        <dbReference type="Pfam" id="PF18701"/>
    </source>
</evidence>